<protein>
    <submittedName>
        <fullName evidence="1">Uncharacterized protein</fullName>
    </submittedName>
</protein>
<proteinExistence type="predicted"/>
<accession>A0A101ML52</accession>
<gene>
    <name evidence="1" type="ORF">ACN42_g4566</name>
</gene>
<reference evidence="1 2" key="1">
    <citation type="submission" date="2015-10" db="EMBL/GenBank/DDBJ databases">
        <title>Genome sequencing of Penicillium freii.</title>
        <authorList>
            <person name="Nguyen H.D."/>
            <person name="Visagie C.M."/>
            <person name="Seifert K.A."/>
        </authorList>
    </citation>
    <scope>NUCLEOTIDE SEQUENCE [LARGE SCALE GENOMIC DNA]</scope>
    <source>
        <strain evidence="1 2">DAOM 242723</strain>
    </source>
</reference>
<dbReference type="EMBL" id="LLXE01000098">
    <property type="protein sequence ID" value="KUM62537.1"/>
    <property type="molecule type" value="Genomic_DNA"/>
</dbReference>
<dbReference type="Proteomes" id="UP000055045">
    <property type="component" value="Unassembled WGS sequence"/>
</dbReference>
<name>A0A101ML52_PENFR</name>
<keyword evidence="2" id="KW-1185">Reference proteome</keyword>
<evidence type="ECO:0000313" key="2">
    <source>
        <dbReference type="Proteomes" id="UP000055045"/>
    </source>
</evidence>
<organism evidence="1 2">
    <name type="scientific">Penicillium freii</name>
    <dbReference type="NCBI Taxonomy" id="48697"/>
    <lineage>
        <taxon>Eukaryota</taxon>
        <taxon>Fungi</taxon>
        <taxon>Dikarya</taxon>
        <taxon>Ascomycota</taxon>
        <taxon>Pezizomycotina</taxon>
        <taxon>Eurotiomycetes</taxon>
        <taxon>Eurotiomycetidae</taxon>
        <taxon>Eurotiales</taxon>
        <taxon>Aspergillaceae</taxon>
        <taxon>Penicillium</taxon>
    </lineage>
</organism>
<comment type="caution">
    <text evidence="1">The sequence shown here is derived from an EMBL/GenBank/DDBJ whole genome shotgun (WGS) entry which is preliminary data.</text>
</comment>
<sequence>MGGYASHTVHAATLIHPKLLTTTHELCVTSSHSIFLRLLLLLLPTTFSNAVPSRKHILAFVGGICCILHIDPIRKELHKLHILKAEIFYHTYFYYVSFAINI</sequence>
<dbReference type="AlphaFoldDB" id="A0A101ML52"/>
<evidence type="ECO:0000313" key="1">
    <source>
        <dbReference type="EMBL" id="KUM62537.1"/>
    </source>
</evidence>